<gene>
    <name evidence="8" type="ORF">FUA23_11520</name>
</gene>
<evidence type="ECO:0000313" key="8">
    <source>
        <dbReference type="EMBL" id="TXF89134.1"/>
    </source>
</evidence>
<evidence type="ECO:0000256" key="2">
    <source>
        <dbReference type="ARBA" id="ARBA00022475"/>
    </source>
</evidence>
<evidence type="ECO:0000256" key="6">
    <source>
        <dbReference type="SAM" id="Phobius"/>
    </source>
</evidence>
<accession>A0A5C7FW83</accession>
<dbReference type="PANTHER" id="PTHR40077:SF1">
    <property type="entry name" value="MEMBRANE PROTEIN"/>
    <property type="match status" value="1"/>
</dbReference>
<evidence type="ECO:0000313" key="9">
    <source>
        <dbReference type="Proteomes" id="UP000321907"/>
    </source>
</evidence>
<evidence type="ECO:0000259" key="7">
    <source>
        <dbReference type="Pfam" id="PF12823"/>
    </source>
</evidence>
<comment type="caution">
    <text evidence="8">The sequence shown here is derived from an EMBL/GenBank/DDBJ whole genome shotgun (WGS) entry which is preliminary data.</text>
</comment>
<feature type="domain" description="DUF3817" evidence="7">
    <location>
        <begin position="10"/>
        <end position="95"/>
    </location>
</feature>
<reference evidence="8 9" key="1">
    <citation type="submission" date="2019-08" db="EMBL/GenBank/DDBJ databases">
        <title>Lewinella sp. strain SSH13 Genome sequencing and assembly.</title>
        <authorList>
            <person name="Kim I."/>
        </authorList>
    </citation>
    <scope>NUCLEOTIDE SEQUENCE [LARGE SCALE GENOMIC DNA]</scope>
    <source>
        <strain evidence="8 9">SSH13</strain>
    </source>
</reference>
<protein>
    <submittedName>
        <fullName evidence="8">DUF3817 domain-containing protein</fullName>
    </submittedName>
</protein>
<feature type="transmembrane region" description="Helical" evidence="6">
    <location>
        <begin position="45"/>
        <end position="63"/>
    </location>
</feature>
<dbReference type="GO" id="GO:0005886">
    <property type="term" value="C:plasma membrane"/>
    <property type="evidence" value="ECO:0007669"/>
    <property type="project" value="UniProtKB-SubCell"/>
</dbReference>
<keyword evidence="9" id="KW-1185">Reference proteome</keyword>
<sequence>MQKLLSNQLGRLRVLGFIEGVSFLLILFVTMPLKYWYDTPGPNKAIGMVHGLLFISYCFLVLNVGIDRKWSWQKIGLGLLASIVPFGTFWADVKLFRE</sequence>
<keyword evidence="4 6" id="KW-1133">Transmembrane helix</keyword>
<organism evidence="8 9">
    <name type="scientific">Neolewinella aurantiaca</name>
    <dbReference type="NCBI Taxonomy" id="2602767"/>
    <lineage>
        <taxon>Bacteria</taxon>
        <taxon>Pseudomonadati</taxon>
        <taxon>Bacteroidota</taxon>
        <taxon>Saprospiria</taxon>
        <taxon>Saprospirales</taxon>
        <taxon>Lewinellaceae</taxon>
        <taxon>Neolewinella</taxon>
    </lineage>
</organism>
<evidence type="ECO:0000256" key="4">
    <source>
        <dbReference type="ARBA" id="ARBA00022989"/>
    </source>
</evidence>
<dbReference type="EMBL" id="VOXD01000016">
    <property type="protein sequence ID" value="TXF89134.1"/>
    <property type="molecule type" value="Genomic_DNA"/>
</dbReference>
<dbReference type="RefSeq" id="WP_147930896.1">
    <property type="nucleotide sequence ID" value="NZ_VOXD01000016.1"/>
</dbReference>
<keyword evidence="2" id="KW-1003">Cell membrane</keyword>
<dbReference type="OrthoDB" id="1121311at2"/>
<dbReference type="PANTHER" id="PTHR40077">
    <property type="entry name" value="MEMBRANE PROTEIN-RELATED"/>
    <property type="match status" value="1"/>
</dbReference>
<proteinExistence type="predicted"/>
<dbReference type="Proteomes" id="UP000321907">
    <property type="component" value="Unassembled WGS sequence"/>
</dbReference>
<dbReference type="Pfam" id="PF12823">
    <property type="entry name" value="DUF3817"/>
    <property type="match status" value="1"/>
</dbReference>
<keyword evidence="5 6" id="KW-0472">Membrane</keyword>
<dbReference type="NCBIfam" id="TIGR03954">
    <property type="entry name" value="integ_memb_HG"/>
    <property type="match status" value="1"/>
</dbReference>
<name>A0A5C7FW83_9BACT</name>
<evidence type="ECO:0000256" key="5">
    <source>
        <dbReference type="ARBA" id="ARBA00023136"/>
    </source>
</evidence>
<evidence type="ECO:0000256" key="1">
    <source>
        <dbReference type="ARBA" id="ARBA00004651"/>
    </source>
</evidence>
<dbReference type="AlphaFoldDB" id="A0A5C7FW83"/>
<feature type="transmembrane region" description="Helical" evidence="6">
    <location>
        <begin position="12"/>
        <end position="33"/>
    </location>
</feature>
<dbReference type="InterPro" id="IPR023845">
    <property type="entry name" value="DUF3817_TM"/>
</dbReference>
<feature type="transmembrane region" description="Helical" evidence="6">
    <location>
        <begin position="75"/>
        <end position="93"/>
    </location>
</feature>
<comment type="subcellular location">
    <subcellularLocation>
        <location evidence="1">Cell membrane</location>
        <topology evidence="1">Multi-pass membrane protein</topology>
    </subcellularLocation>
</comment>
<keyword evidence="3 6" id="KW-0812">Transmembrane</keyword>
<evidence type="ECO:0000256" key="3">
    <source>
        <dbReference type="ARBA" id="ARBA00022692"/>
    </source>
</evidence>